<gene>
    <name evidence="3" type="ORF">PGLA_10080</name>
</gene>
<dbReference type="PANTHER" id="PTHR45947:SF3">
    <property type="entry name" value="SULFOQUINOVOSYL TRANSFERASE SQD2"/>
    <property type="match status" value="1"/>
</dbReference>
<keyword evidence="3" id="KW-0946">Virion</keyword>
<sequence length="364" mass="40811">MHILIVAPEQIPVPGSGSVEICILAIAKQLATKHKVTIISRRARSLPHESQIGSITIVRVASGKASTYISSVLRYMKGRSYDFIQVDNRPYYMALIKQAFPHTPVSLFLHSLTFVPHKPKISRYLRKADLIIANSHSLQQKLSSLFPHAAKNIRTVELGVAVSRFRPSTSVEKRTSRKNYRLGNAFTILFVGRVIPQKGVHILIRASHLVRKHIPVHLVVVGRARPSYLRQLKRQAQTLGVPITFIGKIPHAKIHKIYHIADCFVCPSQKHEAFGLVNIEAMASGVPVIASRNGGIQEIVNHGHNGYLVNQYRRPEGFAVHLLKLAQNRSLRENMAENGRSDVLQHFTWNQTATKLSALYSIEQ</sequence>
<dbReference type="STRING" id="494026.PGLA_10080"/>
<dbReference type="EMBL" id="LVJH01000017">
    <property type="protein sequence ID" value="OAB42808.1"/>
    <property type="molecule type" value="Genomic_DNA"/>
</dbReference>
<dbReference type="CDD" id="cd03801">
    <property type="entry name" value="GT4_PimA-like"/>
    <property type="match status" value="1"/>
</dbReference>
<keyword evidence="4" id="KW-1185">Reference proteome</keyword>
<dbReference type="InterPro" id="IPR001296">
    <property type="entry name" value="Glyco_trans_1"/>
</dbReference>
<dbReference type="Pfam" id="PF00534">
    <property type="entry name" value="Glycos_transf_1"/>
    <property type="match status" value="1"/>
</dbReference>
<accession>A0A162KA90</accession>
<dbReference type="InterPro" id="IPR050194">
    <property type="entry name" value="Glycosyltransferase_grp1"/>
</dbReference>
<organism evidence="3 4">
    <name type="scientific">Paenibacillus glacialis</name>
    <dbReference type="NCBI Taxonomy" id="494026"/>
    <lineage>
        <taxon>Bacteria</taxon>
        <taxon>Bacillati</taxon>
        <taxon>Bacillota</taxon>
        <taxon>Bacilli</taxon>
        <taxon>Bacillales</taxon>
        <taxon>Paenibacillaceae</taxon>
        <taxon>Paenibacillus</taxon>
    </lineage>
</organism>
<name>A0A162KA90_9BACL</name>
<dbReference type="Pfam" id="PF13439">
    <property type="entry name" value="Glyco_transf_4"/>
    <property type="match status" value="1"/>
</dbReference>
<evidence type="ECO:0000259" key="1">
    <source>
        <dbReference type="Pfam" id="PF00534"/>
    </source>
</evidence>
<dbReference type="GO" id="GO:0016757">
    <property type="term" value="F:glycosyltransferase activity"/>
    <property type="evidence" value="ECO:0007669"/>
    <property type="project" value="InterPro"/>
</dbReference>
<evidence type="ECO:0000313" key="3">
    <source>
        <dbReference type="EMBL" id="OAB42808.1"/>
    </source>
</evidence>
<proteinExistence type="predicted"/>
<feature type="domain" description="Glycosyl transferase family 1" evidence="1">
    <location>
        <begin position="175"/>
        <end position="341"/>
    </location>
</feature>
<comment type="caution">
    <text evidence="3">The sequence shown here is derived from an EMBL/GenBank/DDBJ whole genome shotgun (WGS) entry which is preliminary data.</text>
</comment>
<feature type="domain" description="Glycosyltransferase subfamily 4-like N-terminal" evidence="2">
    <location>
        <begin position="19"/>
        <end position="164"/>
    </location>
</feature>
<keyword evidence="3" id="KW-0167">Capsid protein</keyword>
<dbReference type="RefSeq" id="WP_068532163.1">
    <property type="nucleotide sequence ID" value="NZ_LVJH01000017.1"/>
</dbReference>
<dbReference type="InterPro" id="IPR028098">
    <property type="entry name" value="Glyco_trans_4-like_N"/>
</dbReference>
<protein>
    <submittedName>
        <fullName evidence="3">Spore coat protein</fullName>
    </submittedName>
</protein>
<evidence type="ECO:0000259" key="2">
    <source>
        <dbReference type="Pfam" id="PF13439"/>
    </source>
</evidence>
<dbReference type="PANTHER" id="PTHR45947">
    <property type="entry name" value="SULFOQUINOVOSYL TRANSFERASE SQD2"/>
    <property type="match status" value="1"/>
</dbReference>
<dbReference type="Gene3D" id="3.40.50.2000">
    <property type="entry name" value="Glycogen Phosphorylase B"/>
    <property type="match status" value="2"/>
</dbReference>
<evidence type="ECO:0000313" key="4">
    <source>
        <dbReference type="Proteomes" id="UP000076967"/>
    </source>
</evidence>
<reference evidence="3 4" key="1">
    <citation type="submission" date="2016-03" db="EMBL/GenBank/DDBJ databases">
        <title>Draft genome sequence of Paenibacillus glacialis DSM 22343.</title>
        <authorList>
            <person name="Shin S.-K."/>
            <person name="Yi H."/>
        </authorList>
    </citation>
    <scope>NUCLEOTIDE SEQUENCE [LARGE SCALE GENOMIC DNA]</scope>
    <source>
        <strain evidence="3 4">DSM 22343</strain>
    </source>
</reference>
<dbReference type="Proteomes" id="UP000076967">
    <property type="component" value="Unassembled WGS sequence"/>
</dbReference>
<dbReference type="AlphaFoldDB" id="A0A162KA90"/>
<dbReference type="OrthoDB" id="139410at2"/>
<dbReference type="SUPFAM" id="SSF53756">
    <property type="entry name" value="UDP-Glycosyltransferase/glycogen phosphorylase"/>
    <property type="match status" value="1"/>
</dbReference>